<feature type="transmembrane region" description="Helical" evidence="1">
    <location>
        <begin position="253"/>
        <end position="273"/>
    </location>
</feature>
<gene>
    <name evidence="2" type="ORF">ODALV1_LOCUS23024</name>
</gene>
<organism evidence="2 3">
    <name type="scientific">Orchesella dallaii</name>
    <dbReference type="NCBI Taxonomy" id="48710"/>
    <lineage>
        <taxon>Eukaryota</taxon>
        <taxon>Metazoa</taxon>
        <taxon>Ecdysozoa</taxon>
        <taxon>Arthropoda</taxon>
        <taxon>Hexapoda</taxon>
        <taxon>Collembola</taxon>
        <taxon>Entomobryomorpha</taxon>
        <taxon>Entomobryoidea</taxon>
        <taxon>Orchesellidae</taxon>
        <taxon>Orchesellinae</taxon>
        <taxon>Orchesella</taxon>
    </lineage>
</organism>
<evidence type="ECO:0000313" key="3">
    <source>
        <dbReference type="Proteomes" id="UP001642540"/>
    </source>
</evidence>
<keyword evidence="3" id="KW-1185">Reference proteome</keyword>
<accession>A0ABP1RJP4</accession>
<keyword evidence="1" id="KW-1133">Transmembrane helix</keyword>
<keyword evidence="1" id="KW-0812">Transmembrane</keyword>
<evidence type="ECO:0000256" key="1">
    <source>
        <dbReference type="SAM" id="Phobius"/>
    </source>
</evidence>
<feature type="transmembrane region" description="Helical" evidence="1">
    <location>
        <begin position="228"/>
        <end position="246"/>
    </location>
</feature>
<protein>
    <submittedName>
        <fullName evidence="2">Uncharacterized protein</fullName>
    </submittedName>
</protein>
<sequence>MNAITTQALVTIYTIERDTASLASTITKHLTVAGITNEGWPNSERLPDIKEIGAYILASGFFNFPIITALYPLKRSLDPVNLMLENVVPEIPRRILACLIYGVFVCVAANICAAFLLIVLTCVETMQTETEKNYWRSMEKPIIIRKPRIEIIINRQLKKVFLWLEKKLEWFRPGPQSQRSHWNRGNTPDETNLSTQQKFRRGFKKHMINTLLIDVGNETVDVFVPTEITVGMVLSTGIICIIINLHENEYLRPILYISFLVLVCINGHTFVLFRQASFPLIYTTESIRFWKGKHTGPLFRRQLRGMRSVGYRIGKFFYCRRATALEVNEKIIDATISILVT</sequence>
<proteinExistence type="predicted"/>
<feature type="transmembrane region" description="Helical" evidence="1">
    <location>
        <begin position="52"/>
        <end position="73"/>
    </location>
</feature>
<feature type="transmembrane region" description="Helical" evidence="1">
    <location>
        <begin position="94"/>
        <end position="120"/>
    </location>
</feature>
<keyword evidence="1" id="KW-0472">Membrane</keyword>
<dbReference type="EMBL" id="CAXLJM020000076">
    <property type="protein sequence ID" value="CAL8129263.1"/>
    <property type="molecule type" value="Genomic_DNA"/>
</dbReference>
<comment type="caution">
    <text evidence="2">The sequence shown here is derived from an EMBL/GenBank/DDBJ whole genome shotgun (WGS) entry which is preliminary data.</text>
</comment>
<reference evidence="2 3" key="1">
    <citation type="submission" date="2024-08" db="EMBL/GenBank/DDBJ databases">
        <authorList>
            <person name="Cucini C."/>
            <person name="Frati F."/>
        </authorList>
    </citation>
    <scope>NUCLEOTIDE SEQUENCE [LARGE SCALE GENOMIC DNA]</scope>
</reference>
<name>A0ABP1RJP4_9HEXA</name>
<evidence type="ECO:0000313" key="2">
    <source>
        <dbReference type="EMBL" id="CAL8129263.1"/>
    </source>
</evidence>
<dbReference type="Proteomes" id="UP001642540">
    <property type="component" value="Unassembled WGS sequence"/>
</dbReference>